<dbReference type="Gene3D" id="1.10.630.10">
    <property type="entry name" value="Cytochrome P450"/>
    <property type="match status" value="1"/>
</dbReference>
<reference evidence="11" key="1">
    <citation type="journal article" date="2019" name="Environ. Microbiol.">
        <title>Fungal ecological strategies reflected in gene transcription - a case study of two litter decomposers.</title>
        <authorList>
            <person name="Barbi F."/>
            <person name="Kohler A."/>
            <person name="Barry K."/>
            <person name="Baskaran P."/>
            <person name="Daum C."/>
            <person name="Fauchery L."/>
            <person name="Ihrmark K."/>
            <person name="Kuo A."/>
            <person name="LaButti K."/>
            <person name="Lipzen A."/>
            <person name="Morin E."/>
            <person name="Grigoriev I.V."/>
            <person name="Henrissat B."/>
            <person name="Lindahl B."/>
            <person name="Martin F."/>
        </authorList>
    </citation>
    <scope>NUCLEOTIDE SEQUENCE</scope>
    <source>
        <strain evidence="11">JB14</strain>
    </source>
</reference>
<keyword evidence="12" id="KW-1185">Reference proteome</keyword>
<sequence>MLSFQLIIALITLGFFSCRAWIRRQRLPLPPGPKGWPILGNVFDIPKNKVQIAYMEMSRKYGSDLLYLNMAGKSMLVLNSLEAANDLLVGRSTLYSDRPRFPMIGELMGWDHDFVFLPYGNRWRKLRSIFTQQLSPTNIKEYERPHMQESMYVFLNNLLDTPKKFREHLLFLSGGNIISSAYGIPVNDSNHPFLELSIKAAHGLAEAGNPGTYLVDVFPILKYVPSWFPGAGFKRRAAYERNIMERVLREPFEFVQTNMTNGTAKSSIASRLIQKMQDDGEWSEENQDLAMCALGTIFGGIFLALVCNPDILKKGQAAVDAVSSDEGKIPYVDAMVMEVLRWRPIVPLGVAHYTTSADTYRGYYIPANTIVIGNSWPILHDPTTYGADVSEFRPERFLNSDGTLNRAVPYPDAAFGFGRRVCAGQDFVHSAIWIAVASLLACFDFAKALDKDGVEIEPSTNYIERFMSYPRPFECTIKPRSKAVEELIRKSLEHRD</sequence>
<dbReference type="CDD" id="cd11065">
    <property type="entry name" value="CYP64-like"/>
    <property type="match status" value="1"/>
</dbReference>
<keyword evidence="5 9" id="KW-0479">Metal-binding</keyword>
<evidence type="ECO:0000313" key="12">
    <source>
        <dbReference type="Proteomes" id="UP000799118"/>
    </source>
</evidence>
<keyword evidence="8 10" id="KW-0503">Monooxygenase</keyword>
<dbReference type="Proteomes" id="UP000799118">
    <property type="component" value="Unassembled WGS sequence"/>
</dbReference>
<dbReference type="PRINTS" id="PR00463">
    <property type="entry name" value="EP450I"/>
</dbReference>
<keyword evidence="4 9" id="KW-0349">Heme</keyword>
<evidence type="ECO:0000256" key="8">
    <source>
        <dbReference type="ARBA" id="ARBA00023033"/>
    </source>
</evidence>
<dbReference type="AlphaFoldDB" id="A0A6A4IFC2"/>
<evidence type="ECO:0000256" key="9">
    <source>
        <dbReference type="PIRSR" id="PIRSR602401-1"/>
    </source>
</evidence>
<dbReference type="SUPFAM" id="SSF48264">
    <property type="entry name" value="Cytochrome P450"/>
    <property type="match status" value="1"/>
</dbReference>
<dbReference type="GO" id="GO:0020037">
    <property type="term" value="F:heme binding"/>
    <property type="evidence" value="ECO:0007669"/>
    <property type="project" value="InterPro"/>
</dbReference>
<evidence type="ECO:0000313" key="11">
    <source>
        <dbReference type="EMBL" id="KAE9407978.1"/>
    </source>
</evidence>
<evidence type="ECO:0000256" key="4">
    <source>
        <dbReference type="ARBA" id="ARBA00022617"/>
    </source>
</evidence>
<name>A0A6A4IFC2_9AGAR</name>
<dbReference type="PANTHER" id="PTHR46300:SF7">
    <property type="entry name" value="P450, PUTATIVE (EUROFUNG)-RELATED"/>
    <property type="match status" value="1"/>
</dbReference>
<dbReference type="PROSITE" id="PS00086">
    <property type="entry name" value="CYTOCHROME_P450"/>
    <property type="match status" value="1"/>
</dbReference>
<evidence type="ECO:0000256" key="2">
    <source>
        <dbReference type="ARBA" id="ARBA00005179"/>
    </source>
</evidence>
<comment type="cofactor">
    <cofactor evidence="1 9">
        <name>heme</name>
        <dbReference type="ChEBI" id="CHEBI:30413"/>
    </cofactor>
</comment>
<keyword evidence="6 10" id="KW-0560">Oxidoreductase</keyword>
<dbReference type="InterPro" id="IPR002401">
    <property type="entry name" value="Cyt_P450_E_grp-I"/>
</dbReference>
<evidence type="ECO:0000256" key="10">
    <source>
        <dbReference type="RuleBase" id="RU000461"/>
    </source>
</evidence>
<dbReference type="InterPro" id="IPR017972">
    <property type="entry name" value="Cyt_P450_CS"/>
</dbReference>
<dbReference type="InterPro" id="IPR036396">
    <property type="entry name" value="Cyt_P450_sf"/>
</dbReference>
<accession>A0A6A4IFC2</accession>
<evidence type="ECO:0000256" key="6">
    <source>
        <dbReference type="ARBA" id="ARBA00023002"/>
    </source>
</evidence>
<dbReference type="InterPro" id="IPR001128">
    <property type="entry name" value="Cyt_P450"/>
</dbReference>
<comment type="similarity">
    <text evidence="3 10">Belongs to the cytochrome P450 family.</text>
</comment>
<protein>
    <submittedName>
        <fullName evidence="11">Cytochrome P450</fullName>
    </submittedName>
</protein>
<evidence type="ECO:0000256" key="7">
    <source>
        <dbReference type="ARBA" id="ARBA00023004"/>
    </source>
</evidence>
<dbReference type="Pfam" id="PF00067">
    <property type="entry name" value="p450"/>
    <property type="match status" value="1"/>
</dbReference>
<proteinExistence type="inferred from homology"/>
<dbReference type="GO" id="GO:0016705">
    <property type="term" value="F:oxidoreductase activity, acting on paired donors, with incorporation or reduction of molecular oxygen"/>
    <property type="evidence" value="ECO:0007669"/>
    <property type="project" value="InterPro"/>
</dbReference>
<dbReference type="InterPro" id="IPR050364">
    <property type="entry name" value="Cytochrome_P450_fung"/>
</dbReference>
<evidence type="ECO:0000256" key="1">
    <source>
        <dbReference type="ARBA" id="ARBA00001971"/>
    </source>
</evidence>
<dbReference type="OrthoDB" id="2789670at2759"/>
<feature type="binding site" description="axial binding residue" evidence="9">
    <location>
        <position position="422"/>
    </location>
    <ligand>
        <name>heme</name>
        <dbReference type="ChEBI" id="CHEBI:30413"/>
    </ligand>
    <ligandPart>
        <name>Fe</name>
        <dbReference type="ChEBI" id="CHEBI:18248"/>
    </ligandPart>
</feature>
<dbReference type="GO" id="GO:0004497">
    <property type="term" value="F:monooxygenase activity"/>
    <property type="evidence" value="ECO:0007669"/>
    <property type="project" value="UniProtKB-KW"/>
</dbReference>
<organism evidence="11 12">
    <name type="scientific">Gymnopus androsaceus JB14</name>
    <dbReference type="NCBI Taxonomy" id="1447944"/>
    <lineage>
        <taxon>Eukaryota</taxon>
        <taxon>Fungi</taxon>
        <taxon>Dikarya</taxon>
        <taxon>Basidiomycota</taxon>
        <taxon>Agaricomycotina</taxon>
        <taxon>Agaricomycetes</taxon>
        <taxon>Agaricomycetidae</taxon>
        <taxon>Agaricales</taxon>
        <taxon>Marasmiineae</taxon>
        <taxon>Omphalotaceae</taxon>
        <taxon>Gymnopus</taxon>
    </lineage>
</organism>
<gene>
    <name evidence="11" type="ORF">BT96DRAFT_914323</name>
</gene>
<keyword evidence="7 9" id="KW-0408">Iron</keyword>
<evidence type="ECO:0000256" key="3">
    <source>
        <dbReference type="ARBA" id="ARBA00010617"/>
    </source>
</evidence>
<evidence type="ECO:0000256" key="5">
    <source>
        <dbReference type="ARBA" id="ARBA00022723"/>
    </source>
</evidence>
<dbReference type="PANTHER" id="PTHR46300">
    <property type="entry name" value="P450, PUTATIVE (EUROFUNG)-RELATED-RELATED"/>
    <property type="match status" value="1"/>
</dbReference>
<comment type="pathway">
    <text evidence="2">Secondary metabolite biosynthesis.</text>
</comment>
<dbReference type="EMBL" id="ML769393">
    <property type="protein sequence ID" value="KAE9407978.1"/>
    <property type="molecule type" value="Genomic_DNA"/>
</dbReference>
<dbReference type="GO" id="GO:0005506">
    <property type="term" value="F:iron ion binding"/>
    <property type="evidence" value="ECO:0007669"/>
    <property type="project" value="InterPro"/>
</dbReference>